<evidence type="ECO:0000313" key="1">
    <source>
        <dbReference type="EMBL" id="KIK21209.1"/>
    </source>
</evidence>
<accession>A0A0C9Z4U7</accession>
<sequence length="179" mass="19729">MNACITELGGRLSQKEALDIYKQIRSLPPARFATRRLHLPCIVFPVRGLAVQEISGSYEKLCRAKVSGLGNVEFTTTDDLPRNKQQKIVFAHPWIHHILGPNSVVGWGSDSESDTDSDLDCDTALQMIARLGQPFNALLLVQQPNRGYKRVAADKEIVVSGLGTNVAPKNIRAKVLEIL</sequence>
<gene>
    <name evidence="1" type="ORF">PISMIDRAFT_104423</name>
</gene>
<organism evidence="1 2">
    <name type="scientific">Pisolithus microcarpus 441</name>
    <dbReference type="NCBI Taxonomy" id="765257"/>
    <lineage>
        <taxon>Eukaryota</taxon>
        <taxon>Fungi</taxon>
        <taxon>Dikarya</taxon>
        <taxon>Basidiomycota</taxon>
        <taxon>Agaricomycotina</taxon>
        <taxon>Agaricomycetes</taxon>
        <taxon>Agaricomycetidae</taxon>
        <taxon>Boletales</taxon>
        <taxon>Sclerodermatineae</taxon>
        <taxon>Pisolithaceae</taxon>
        <taxon>Pisolithus</taxon>
    </lineage>
</organism>
<dbReference type="STRING" id="765257.A0A0C9Z4U7"/>
<dbReference type="OrthoDB" id="2684694at2759"/>
<dbReference type="EMBL" id="KN833754">
    <property type="protein sequence ID" value="KIK21209.1"/>
    <property type="molecule type" value="Genomic_DNA"/>
</dbReference>
<proteinExistence type="predicted"/>
<dbReference type="AlphaFoldDB" id="A0A0C9Z4U7"/>
<reference evidence="2" key="2">
    <citation type="submission" date="2015-01" db="EMBL/GenBank/DDBJ databases">
        <title>Evolutionary Origins and Diversification of the Mycorrhizal Mutualists.</title>
        <authorList>
            <consortium name="DOE Joint Genome Institute"/>
            <consortium name="Mycorrhizal Genomics Consortium"/>
            <person name="Kohler A."/>
            <person name="Kuo A."/>
            <person name="Nagy L.G."/>
            <person name="Floudas D."/>
            <person name="Copeland A."/>
            <person name="Barry K.W."/>
            <person name="Cichocki N."/>
            <person name="Veneault-Fourrey C."/>
            <person name="LaButti K."/>
            <person name="Lindquist E.A."/>
            <person name="Lipzen A."/>
            <person name="Lundell T."/>
            <person name="Morin E."/>
            <person name="Murat C."/>
            <person name="Riley R."/>
            <person name="Ohm R."/>
            <person name="Sun H."/>
            <person name="Tunlid A."/>
            <person name="Henrissat B."/>
            <person name="Grigoriev I.V."/>
            <person name="Hibbett D.S."/>
            <person name="Martin F."/>
        </authorList>
    </citation>
    <scope>NUCLEOTIDE SEQUENCE [LARGE SCALE GENOMIC DNA]</scope>
    <source>
        <strain evidence="2">441</strain>
    </source>
</reference>
<dbReference type="Proteomes" id="UP000054018">
    <property type="component" value="Unassembled WGS sequence"/>
</dbReference>
<reference evidence="1 2" key="1">
    <citation type="submission" date="2014-04" db="EMBL/GenBank/DDBJ databases">
        <authorList>
            <consortium name="DOE Joint Genome Institute"/>
            <person name="Kuo A."/>
            <person name="Kohler A."/>
            <person name="Costa M.D."/>
            <person name="Nagy L.G."/>
            <person name="Floudas D."/>
            <person name="Copeland A."/>
            <person name="Barry K.W."/>
            <person name="Cichocki N."/>
            <person name="Veneault-Fourrey C."/>
            <person name="LaButti K."/>
            <person name="Lindquist E.A."/>
            <person name="Lipzen A."/>
            <person name="Lundell T."/>
            <person name="Morin E."/>
            <person name="Murat C."/>
            <person name="Sun H."/>
            <person name="Tunlid A."/>
            <person name="Henrissat B."/>
            <person name="Grigoriev I.V."/>
            <person name="Hibbett D.S."/>
            <person name="Martin F."/>
            <person name="Nordberg H.P."/>
            <person name="Cantor M.N."/>
            <person name="Hua S.X."/>
        </authorList>
    </citation>
    <scope>NUCLEOTIDE SEQUENCE [LARGE SCALE GENOMIC DNA]</scope>
    <source>
        <strain evidence="1 2">441</strain>
    </source>
</reference>
<protein>
    <submittedName>
        <fullName evidence="1">Uncharacterized protein</fullName>
    </submittedName>
</protein>
<name>A0A0C9Z4U7_9AGAM</name>
<dbReference type="HOGENOM" id="CLU_000288_138_6_1"/>
<evidence type="ECO:0000313" key="2">
    <source>
        <dbReference type="Proteomes" id="UP000054018"/>
    </source>
</evidence>
<keyword evidence="2" id="KW-1185">Reference proteome</keyword>